<proteinExistence type="predicted"/>
<reference evidence="2" key="1">
    <citation type="submission" date="2020-10" db="EMBL/GenBank/DDBJ databases">
        <authorList>
            <person name="Gilroy R."/>
        </authorList>
    </citation>
    <scope>NUCLEOTIDE SEQUENCE</scope>
    <source>
        <strain evidence="2">CHK180-2868</strain>
    </source>
</reference>
<dbReference type="Gene3D" id="3.60.15.10">
    <property type="entry name" value="Ribonuclease Z/Hydroxyacylglutathione hydrolase-like"/>
    <property type="match status" value="1"/>
</dbReference>
<dbReference type="AlphaFoldDB" id="A0A9D1D639"/>
<dbReference type="Pfam" id="PF00753">
    <property type="entry name" value="Lactamase_B"/>
    <property type="match status" value="1"/>
</dbReference>
<comment type="caution">
    <text evidence="2">The sequence shown here is derived from an EMBL/GenBank/DDBJ whole genome shotgun (WGS) entry which is preliminary data.</text>
</comment>
<dbReference type="InterPro" id="IPR036866">
    <property type="entry name" value="RibonucZ/Hydroxyglut_hydro"/>
</dbReference>
<evidence type="ECO:0000313" key="2">
    <source>
        <dbReference type="EMBL" id="HIR05234.1"/>
    </source>
</evidence>
<dbReference type="SMART" id="SM00849">
    <property type="entry name" value="Lactamase_B"/>
    <property type="match status" value="1"/>
</dbReference>
<dbReference type="SUPFAM" id="SSF56281">
    <property type="entry name" value="Metallo-hydrolase/oxidoreductase"/>
    <property type="match status" value="1"/>
</dbReference>
<name>A0A9D1D639_9FIRM</name>
<dbReference type="EMBL" id="DVGC01000025">
    <property type="protein sequence ID" value="HIR05234.1"/>
    <property type="molecule type" value="Genomic_DNA"/>
</dbReference>
<protein>
    <submittedName>
        <fullName evidence="2">MBL fold metallo-hydrolase</fullName>
    </submittedName>
</protein>
<organism evidence="2 3">
    <name type="scientific">Candidatus Copromonas faecavium</name>
    <name type="common">nom. illeg.</name>
    <dbReference type="NCBI Taxonomy" id="2840740"/>
    <lineage>
        <taxon>Bacteria</taxon>
        <taxon>Bacillati</taxon>
        <taxon>Bacillota</taxon>
        <taxon>Clostridia</taxon>
        <taxon>Lachnospirales</taxon>
        <taxon>Lachnospiraceae</taxon>
        <taxon>Candidatus Copromonas (nom. illeg.)</taxon>
    </lineage>
</organism>
<dbReference type="InterPro" id="IPR050855">
    <property type="entry name" value="NDM-1-like"/>
</dbReference>
<dbReference type="InterPro" id="IPR001279">
    <property type="entry name" value="Metallo-B-lactamas"/>
</dbReference>
<reference evidence="2" key="2">
    <citation type="journal article" date="2021" name="PeerJ">
        <title>Extensive microbial diversity within the chicken gut microbiome revealed by metagenomics and culture.</title>
        <authorList>
            <person name="Gilroy R."/>
            <person name="Ravi A."/>
            <person name="Getino M."/>
            <person name="Pursley I."/>
            <person name="Horton D.L."/>
            <person name="Alikhan N.F."/>
            <person name="Baker D."/>
            <person name="Gharbi K."/>
            <person name="Hall N."/>
            <person name="Watson M."/>
            <person name="Adriaenssens E.M."/>
            <person name="Foster-Nyarko E."/>
            <person name="Jarju S."/>
            <person name="Secka A."/>
            <person name="Antonio M."/>
            <person name="Oren A."/>
            <person name="Chaudhuri R.R."/>
            <person name="La Ragione R."/>
            <person name="Hildebrand F."/>
            <person name="Pallen M.J."/>
        </authorList>
    </citation>
    <scope>NUCLEOTIDE SEQUENCE</scope>
    <source>
        <strain evidence="2">CHK180-2868</strain>
    </source>
</reference>
<feature type="domain" description="Metallo-beta-lactamase" evidence="1">
    <location>
        <begin position="26"/>
        <end position="213"/>
    </location>
</feature>
<accession>A0A9D1D639</accession>
<evidence type="ECO:0000313" key="3">
    <source>
        <dbReference type="Proteomes" id="UP000824250"/>
    </source>
</evidence>
<gene>
    <name evidence="2" type="ORF">IAB28_04635</name>
</gene>
<dbReference type="PANTHER" id="PTHR42951:SF4">
    <property type="entry name" value="ACYL-COENZYME A THIOESTERASE MBLAC2"/>
    <property type="match status" value="1"/>
</dbReference>
<sequence>MQNDWFTVENIDQDTFPISEYKHWEEPHCYLVCGKKRAILIDTGLGVSNIRNIVDRLTKLPVMAVTTHAHWDHIGGHSCFDAIAVHEKEKDWLSVRFPIPLSVVKKNLMRFPCDFPEDFDINAYQIFHGTPERLLHDGDFLDLGGRRIQVLHTPGHSPGHCCFYEPDRGYLYSGDLVYKGCLDMFYPTTSPELFFQSIRRVQKYHVNRILPGHHQLELPASLVDEIEAGFLQLEQSGKLRQGSGVFDFRNFQIHM</sequence>
<dbReference type="Proteomes" id="UP000824250">
    <property type="component" value="Unassembled WGS sequence"/>
</dbReference>
<dbReference type="PANTHER" id="PTHR42951">
    <property type="entry name" value="METALLO-BETA-LACTAMASE DOMAIN-CONTAINING"/>
    <property type="match status" value="1"/>
</dbReference>
<evidence type="ECO:0000259" key="1">
    <source>
        <dbReference type="SMART" id="SM00849"/>
    </source>
</evidence>